<evidence type="ECO:0000313" key="8">
    <source>
        <dbReference type="Proteomes" id="UP000007879"/>
    </source>
</evidence>
<dbReference type="AlphaFoldDB" id="A0A1X7VLN7"/>
<dbReference type="OMA" id="STPEYPR"/>
<keyword evidence="1" id="KW-0479">Metal-binding</keyword>
<reference evidence="8" key="1">
    <citation type="journal article" date="2010" name="Nature">
        <title>The Amphimedon queenslandica genome and the evolution of animal complexity.</title>
        <authorList>
            <person name="Srivastava M."/>
            <person name="Simakov O."/>
            <person name="Chapman J."/>
            <person name="Fahey B."/>
            <person name="Gauthier M.E."/>
            <person name="Mitros T."/>
            <person name="Richards G.S."/>
            <person name="Conaco C."/>
            <person name="Dacre M."/>
            <person name="Hellsten U."/>
            <person name="Larroux C."/>
            <person name="Putnam N.H."/>
            <person name="Stanke M."/>
            <person name="Adamska M."/>
            <person name="Darling A."/>
            <person name="Degnan S.M."/>
            <person name="Oakley T.H."/>
            <person name="Plachetzki D.C."/>
            <person name="Zhai Y."/>
            <person name="Adamski M."/>
            <person name="Calcino A."/>
            <person name="Cummins S.F."/>
            <person name="Goodstein D.M."/>
            <person name="Harris C."/>
            <person name="Jackson D.J."/>
            <person name="Leys S.P."/>
            <person name="Shu S."/>
            <person name="Woodcroft B.J."/>
            <person name="Vervoort M."/>
            <person name="Kosik K.S."/>
            <person name="Manning G."/>
            <person name="Degnan B.M."/>
            <person name="Rokhsar D.S."/>
        </authorList>
    </citation>
    <scope>NUCLEOTIDE SEQUENCE [LARGE SCALE GENOMIC DNA]</scope>
</reference>
<feature type="region of interest" description="Disordered" evidence="5">
    <location>
        <begin position="55"/>
        <end position="82"/>
    </location>
</feature>
<feature type="compositionally biased region" description="Basic and acidic residues" evidence="5">
    <location>
        <begin position="13"/>
        <end position="22"/>
    </location>
</feature>
<feature type="compositionally biased region" description="Polar residues" evidence="5">
    <location>
        <begin position="72"/>
        <end position="82"/>
    </location>
</feature>
<dbReference type="STRING" id="400682.A0A1X7VLN7"/>
<dbReference type="EnsemblMetazoa" id="Aqu2.1.40735_001">
    <property type="protein sequence ID" value="Aqu2.1.40735_001"/>
    <property type="gene ID" value="Aqu2.1.40735"/>
</dbReference>
<evidence type="ECO:0000256" key="3">
    <source>
        <dbReference type="ARBA" id="ARBA00022833"/>
    </source>
</evidence>
<evidence type="ECO:0000256" key="4">
    <source>
        <dbReference type="PROSITE-ProRule" id="PRU00175"/>
    </source>
</evidence>
<organism evidence="7">
    <name type="scientific">Amphimedon queenslandica</name>
    <name type="common">Sponge</name>
    <dbReference type="NCBI Taxonomy" id="400682"/>
    <lineage>
        <taxon>Eukaryota</taxon>
        <taxon>Metazoa</taxon>
        <taxon>Porifera</taxon>
        <taxon>Demospongiae</taxon>
        <taxon>Heteroscleromorpha</taxon>
        <taxon>Haplosclerida</taxon>
        <taxon>Niphatidae</taxon>
        <taxon>Amphimedon</taxon>
    </lineage>
</organism>
<dbReference type="OrthoDB" id="6105938at2759"/>
<protein>
    <recommendedName>
        <fullName evidence="6">RING-type domain-containing protein</fullName>
    </recommendedName>
</protein>
<gene>
    <name evidence="7" type="primary">100634135</name>
</gene>
<feature type="domain" description="RING-type" evidence="6">
    <location>
        <begin position="168"/>
        <end position="213"/>
    </location>
</feature>
<keyword evidence="2 4" id="KW-0863">Zinc-finger</keyword>
<evidence type="ECO:0000256" key="1">
    <source>
        <dbReference type="ARBA" id="ARBA00022723"/>
    </source>
</evidence>
<dbReference type="EnsemblMetazoa" id="XM_003383856.3">
    <property type="protein sequence ID" value="XP_003383904.1"/>
    <property type="gene ID" value="LOC100634135"/>
</dbReference>
<keyword evidence="8" id="KW-1185">Reference proteome</keyword>
<dbReference type="PANTHER" id="PTHR23041:SF78">
    <property type="entry name" value="E3 UBIQUITIN-PROTEIN LIGASE RNF4"/>
    <property type="match status" value="1"/>
</dbReference>
<dbReference type="SUPFAM" id="SSF57850">
    <property type="entry name" value="RING/U-box"/>
    <property type="match status" value="1"/>
</dbReference>
<keyword evidence="3" id="KW-0862">Zinc</keyword>
<dbReference type="PROSITE" id="PS00518">
    <property type="entry name" value="ZF_RING_1"/>
    <property type="match status" value="1"/>
</dbReference>
<dbReference type="Pfam" id="PF13639">
    <property type="entry name" value="zf-RING_2"/>
    <property type="match status" value="1"/>
</dbReference>
<dbReference type="InterPro" id="IPR001841">
    <property type="entry name" value="Znf_RING"/>
</dbReference>
<dbReference type="PANTHER" id="PTHR23041">
    <property type="entry name" value="RING FINGER DOMAIN-CONTAINING"/>
    <property type="match status" value="1"/>
</dbReference>
<dbReference type="eggNOG" id="KOG0320">
    <property type="taxonomic scope" value="Eukaryota"/>
</dbReference>
<dbReference type="InterPro" id="IPR017907">
    <property type="entry name" value="Znf_RING_CS"/>
</dbReference>
<dbReference type="InterPro" id="IPR013083">
    <property type="entry name" value="Znf_RING/FYVE/PHD"/>
</dbReference>
<evidence type="ECO:0000313" key="7">
    <source>
        <dbReference type="EnsemblMetazoa" id="Aqu2.1.40735_001"/>
    </source>
</evidence>
<dbReference type="SMART" id="SM00184">
    <property type="entry name" value="RING"/>
    <property type="match status" value="1"/>
</dbReference>
<reference evidence="7" key="2">
    <citation type="submission" date="2017-05" db="UniProtKB">
        <authorList>
            <consortium name="EnsemblMetazoa"/>
        </authorList>
    </citation>
    <scope>IDENTIFICATION</scope>
</reference>
<dbReference type="Proteomes" id="UP000007879">
    <property type="component" value="Unassembled WGS sequence"/>
</dbReference>
<dbReference type="KEGG" id="aqu:100634135"/>
<dbReference type="InterPro" id="IPR047134">
    <property type="entry name" value="RNF4"/>
</dbReference>
<feature type="region of interest" description="Disordered" evidence="5">
    <location>
        <begin position="1"/>
        <end position="42"/>
    </location>
</feature>
<sequence>MNDTLADTPSGRDSPKRKDKIESVLSRTAGGGRVRRRKGFTSNRVSGLRVAALRMAESNEELPPPPGEEGMATNTTTDSTPPQYIDLTNDSFIDLTTQQSPSIQRYSHSSSSSETPISPDVVFISQTYNNDDCIISSARSSSSSSKRLKKTEEKDTALADSKKLTLSCPVCLETVPQFESKGRKVSATICGHIFCNYCIRNAIITSHKCPSCRKTLTLKQYHQLYL</sequence>
<dbReference type="PROSITE" id="PS50089">
    <property type="entry name" value="ZF_RING_2"/>
    <property type="match status" value="1"/>
</dbReference>
<evidence type="ECO:0000256" key="5">
    <source>
        <dbReference type="SAM" id="MobiDB-lite"/>
    </source>
</evidence>
<name>A0A1X7VLN7_AMPQE</name>
<evidence type="ECO:0000259" key="6">
    <source>
        <dbReference type="PROSITE" id="PS50089"/>
    </source>
</evidence>
<dbReference type="Gene3D" id="3.30.40.10">
    <property type="entry name" value="Zinc/RING finger domain, C3HC4 (zinc finger)"/>
    <property type="match status" value="1"/>
</dbReference>
<proteinExistence type="predicted"/>
<evidence type="ECO:0000256" key="2">
    <source>
        <dbReference type="ARBA" id="ARBA00022771"/>
    </source>
</evidence>
<dbReference type="GO" id="GO:0008270">
    <property type="term" value="F:zinc ion binding"/>
    <property type="evidence" value="ECO:0007669"/>
    <property type="project" value="UniProtKB-KW"/>
</dbReference>
<accession>A0A1X7VLN7</accession>
<dbReference type="InParanoid" id="A0A1X7VLN7"/>